<reference evidence="1 2" key="1">
    <citation type="submission" date="2015-01" db="EMBL/GenBank/DDBJ databases">
        <title>Genome of allotetraploid Gossypium barbadense reveals genomic plasticity and fiber elongation in cotton evolution.</title>
        <authorList>
            <person name="Chen X."/>
            <person name="Liu X."/>
            <person name="Zhao B."/>
            <person name="Zheng H."/>
            <person name="Hu Y."/>
            <person name="Lu G."/>
            <person name="Yang C."/>
            <person name="Chen J."/>
            <person name="Shan C."/>
            <person name="Zhang L."/>
            <person name="Zhou Y."/>
            <person name="Wang L."/>
            <person name="Guo W."/>
            <person name="Bai Y."/>
            <person name="Ruan J."/>
            <person name="Shangguan X."/>
            <person name="Mao Y."/>
            <person name="Jiang J."/>
            <person name="Zhu Y."/>
            <person name="Lei J."/>
            <person name="Kang H."/>
            <person name="Chen S."/>
            <person name="He X."/>
            <person name="Wang R."/>
            <person name="Wang Y."/>
            <person name="Chen J."/>
            <person name="Wang L."/>
            <person name="Yu S."/>
            <person name="Wang B."/>
            <person name="Wei J."/>
            <person name="Song S."/>
            <person name="Lu X."/>
            <person name="Gao Z."/>
            <person name="Gu W."/>
            <person name="Deng X."/>
            <person name="Ma D."/>
            <person name="Wang S."/>
            <person name="Liang W."/>
            <person name="Fang L."/>
            <person name="Cai C."/>
            <person name="Zhu X."/>
            <person name="Zhou B."/>
            <person name="Zhang Y."/>
            <person name="Chen Z."/>
            <person name="Xu S."/>
            <person name="Zhu R."/>
            <person name="Wang S."/>
            <person name="Zhang T."/>
            <person name="Zhao G."/>
        </authorList>
    </citation>
    <scope>NUCLEOTIDE SEQUENCE [LARGE SCALE GENOMIC DNA]</scope>
    <source>
        <strain evidence="2">cv. Xinhai21</strain>
        <tissue evidence="1">Leaf</tissue>
    </source>
</reference>
<accession>A0A2P5XW82</accession>
<protein>
    <submittedName>
        <fullName evidence="1">Uncharacterized protein</fullName>
    </submittedName>
</protein>
<dbReference type="EMBL" id="KZ664121">
    <property type="protein sequence ID" value="PPS07574.1"/>
    <property type="molecule type" value="Genomic_DNA"/>
</dbReference>
<name>A0A2P5XW82_GOSBA</name>
<evidence type="ECO:0000313" key="1">
    <source>
        <dbReference type="EMBL" id="PPS07574.1"/>
    </source>
</evidence>
<evidence type="ECO:0000313" key="2">
    <source>
        <dbReference type="Proteomes" id="UP000239757"/>
    </source>
</evidence>
<dbReference type="AlphaFoldDB" id="A0A2P5XW82"/>
<organism evidence="1 2">
    <name type="scientific">Gossypium barbadense</name>
    <name type="common">Sea Island cotton</name>
    <name type="synonym">Hibiscus barbadensis</name>
    <dbReference type="NCBI Taxonomy" id="3634"/>
    <lineage>
        <taxon>Eukaryota</taxon>
        <taxon>Viridiplantae</taxon>
        <taxon>Streptophyta</taxon>
        <taxon>Embryophyta</taxon>
        <taxon>Tracheophyta</taxon>
        <taxon>Spermatophyta</taxon>
        <taxon>Magnoliopsida</taxon>
        <taxon>eudicotyledons</taxon>
        <taxon>Gunneridae</taxon>
        <taxon>Pentapetalae</taxon>
        <taxon>rosids</taxon>
        <taxon>malvids</taxon>
        <taxon>Malvales</taxon>
        <taxon>Malvaceae</taxon>
        <taxon>Malvoideae</taxon>
        <taxon>Gossypium</taxon>
    </lineage>
</organism>
<sequence length="128" mass="14854">MPNTIDCESGFTRRVSIELHAFVPKAWIAKQNALEKMHSGWDASYNKCLMHMWPIQRYRRRRYQEMRWPEGDIDQNKAILIEGSMVRAAVLRPSGPILAWVLMMGSPHHPLDLKGPTRMGTPMPRLFP</sequence>
<proteinExistence type="predicted"/>
<dbReference type="Proteomes" id="UP000239757">
    <property type="component" value="Unassembled WGS sequence"/>
</dbReference>
<gene>
    <name evidence="1" type="ORF">GOBAR_AA13077</name>
</gene>